<proteinExistence type="predicted"/>
<dbReference type="SMART" id="SM00490">
    <property type="entry name" value="HELICc"/>
    <property type="match status" value="1"/>
</dbReference>
<accession>A0A6V8N969</accession>
<comment type="caution">
    <text evidence="4">The sequence shown here is derived from an EMBL/GenBank/DDBJ whole genome shotgun (WGS) entry which is preliminary data.</text>
</comment>
<evidence type="ECO:0000259" key="2">
    <source>
        <dbReference type="PROSITE" id="PS51192"/>
    </source>
</evidence>
<keyword evidence="4" id="KW-0547">Nucleotide-binding</keyword>
<dbReference type="Pfam" id="PF00271">
    <property type="entry name" value="Helicase_C"/>
    <property type="match status" value="1"/>
</dbReference>
<keyword evidence="5" id="KW-1185">Reference proteome</keyword>
<evidence type="ECO:0000313" key="4">
    <source>
        <dbReference type="EMBL" id="GFO69136.1"/>
    </source>
</evidence>
<dbReference type="InterPro" id="IPR000330">
    <property type="entry name" value="SNF2_N"/>
</dbReference>
<keyword evidence="4" id="KW-0347">Helicase</keyword>
<evidence type="ECO:0000259" key="3">
    <source>
        <dbReference type="PROSITE" id="PS51194"/>
    </source>
</evidence>
<gene>
    <name evidence="4" type="ORF">GMLC_27150</name>
</gene>
<organism evidence="4 5">
    <name type="scientific">Geomonas limicola</name>
    <dbReference type="NCBI Taxonomy" id="2740186"/>
    <lineage>
        <taxon>Bacteria</taxon>
        <taxon>Pseudomonadati</taxon>
        <taxon>Thermodesulfobacteriota</taxon>
        <taxon>Desulfuromonadia</taxon>
        <taxon>Geobacterales</taxon>
        <taxon>Geobacteraceae</taxon>
        <taxon>Geomonas</taxon>
    </lineage>
</organism>
<dbReference type="SMART" id="SM00487">
    <property type="entry name" value="DEXDc"/>
    <property type="match status" value="1"/>
</dbReference>
<dbReference type="GO" id="GO:0016787">
    <property type="term" value="F:hydrolase activity"/>
    <property type="evidence" value="ECO:0007669"/>
    <property type="project" value="UniProtKB-KW"/>
</dbReference>
<dbReference type="Gene3D" id="3.40.50.300">
    <property type="entry name" value="P-loop containing nucleotide triphosphate hydrolases"/>
    <property type="match status" value="1"/>
</dbReference>
<dbReference type="Pfam" id="PF00176">
    <property type="entry name" value="SNF2-rel_dom"/>
    <property type="match status" value="1"/>
</dbReference>
<dbReference type="InterPro" id="IPR001650">
    <property type="entry name" value="Helicase_C-like"/>
</dbReference>
<dbReference type="SUPFAM" id="SSF52540">
    <property type="entry name" value="P-loop containing nucleoside triphosphate hydrolases"/>
    <property type="match status" value="2"/>
</dbReference>
<dbReference type="PANTHER" id="PTHR10799">
    <property type="entry name" value="SNF2/RAD54 HELICASE FAMILY"/>
    <property type="match status" value="1"/>
</dbReference>
<dbReference type="EMBL" id="BLXZ01000005">
    <property type="protein sequence ID" value="GFO69136.1"/>
    <property type="molecule type" value="Genomic_DNA"/>
</dbReference>
<dbReference type="CDD" id="cd18012">
    <property type="entry name" value="DEXQc_arch_SWI2_SNF2"/>
    <property type="match status" value="1"/>
</dbReference>
<dbReference type="CDD" id="cd18793">
    <property type="entry name" value="SF2_C_SNF"/>
    <property type="match status" value="1"/>
</dbReference>
<dbReference type="PROSITE" id="PS51194">
    <property type="entry name" value="HELICASE_CTER"/>
    <property type="match status" value="1"/>
</dbReference>
<dbReference type="Proteomes" id="UP000587586">
    <property type="component" value="Unassembled WGS sequence"/>
</dbReference>
<sequence length="1383" mass="154141">MPSPFAPSAALLARLAGLEPAERVLVQLLSVAYAPISKNVLLNLARRFNPRLPGDLKLNAVSLGELLEGLSQAKLVEVSREGVRCNRQIAHQATLSAVRSGSFEGMVLAVQIEVPMVSEWGSSYYRAPQHALRDIRIGFYRQDPNFVFEKLARFERQFPYEALTCHPFVLICSFPFDAQWFATLPRQLFDPALAEILNYALTTFVPVREAFEVLERRVDQGELPQALHDLYCRELMLRGRPDEARSAARAGVSSREVAVLAWEALTRNALDEALTGFEQALALFRKETGKRRTFFSDLSGPLYLVTLIASGDPSLLERADEFCSLVLAKRDWPLQDLYRMLSLVVEERRGARGAGALLETLIPRLSNSPLVGLFAALTLSWSGATVNEVQATLVADLSQPAREAGYLWLADEFELAARACGHAPAEAEALHLRYREAGRIPLIEAIHRTEFWEHALKALGSLNRPEEARGAEPTTSRLIWHFQDHGRYVELQPREQKLSPTGKWSAGKNIALRRLAGEHPELDFLSEQDLQVCRFIKKERESGYYGREVYRLDLDRALPLLTGHPQVYLDAAAAVRLELVAGEPELQLLNEGDHLVMSLSPPFEADQRIYLQKESPTRIKVFQIKEEHRKIATIVGNGLKIPAHAREKTLEAIKSLSGILTVHSDIGSSEAELLVGDPTPCFHLLPYQEGVKLEQLVRPFGEAGPYLKPGTGGETIMAVLEGQRVQARRDLRLELRRGAEALAALPVLAEREEEDGQWLLPAPESALELLVQLQALGESIRVAWPQGARFTVREQVGIRQAKVNIRQAKDWFELEGTLTVNEGLTLDLQELVKLMKDSSGRFVAVGDNEYLALSAELRKRLEELANYAEPHGKGFRFHPLAAGIFEDLTREAGECSTDQHWKDQLKRLRGVQSFEPVLPSTLQAELRGYQEEGFRWLNRLAHWGVGACLADDMGLGKTVQTLAQLLSMASQGPSLVVAPTSVCLNWESEAARFAPTLKVTIFGPGDRARTLQRLKPFDLVICSYGLLQQEAELLAAVSWQGIVLDEAQAIKNLATKRSQAAMGLSGAFKMVATGTPIENHLGELWNVFRFINPGLLGSLKQFNVKYAAPIEKGEEKKARGRLKKLIQPFILRRTKNQVLEELPSRTEITIKVEQSAEEAAFYEALRRSALENLAGVGKVEGKAELHMKILAEIMRLRRACCNPRLVLPESPVPSSKLAAFTEIVEELRENRHKALVFSQFVGHLAIIRENLDRAGIPYQYLDGSTPARQRKERVDAFQAGEGELFLISLKAGGVGLNLTAADYVIHMDPWWNPAVEDQASDRAHRIGQQRPVTIYRLVAKGTIEEKIVGLHQHKRGLADSLLEESDLSGKVSADELLELLRQG</sequence>
<dbReference type="PROSITE" id="PS51192">
    <property type="entry name" value="HELICASE_ATP_BIND_1"/>
    <property type="match status" value="1"/>
</dbReference>
<dbReference type="InterPro" id="IPR027417">
    <property type="entry name" value="P-loop_NTPase"/>
</dbReference>
<evidence type="ECO:0000256" key="1">
    <source>
        <dbReference type="ARBA" id="ARBA00022801"/>
    </source>
</evidence>
<dbReference type="InterPro" id="IPR049730">
    <property type="entry name" value="SNF2/RAD54-like_C"/>
</dbReference>
<feature type="domain" description="Helicase C-terminal" evidence="3">
    <location>
        <begin position="1219"/>
        <end position="1373"/>
    </location>
</feature>
<dbReference type="GO" id="GO:0005524">
    <property type="term" value="F:ATP binding"/>
    <property type="evidence" value="ECO:0007669"/>
    <property type="project" value="InterPro"/>
</dbReference>
<protein>
    <submittedName>
        <fullName evidence="4">SWF/SNF family helicase</fullName>
    </submittedName>
</protein>
<evidence type="ECO:0000313" key="5">
    <source>
        <dbReference type="Proteomes" id="UP000587586"/>
    </source>
</evidence>
<dbReference type="InterPro" id="IPR014001">
    <property type="entry name" value="Helicase_ATP-bd"/>
</dbReference>
<reference evidence="5" key="1">
    <citation type="submission" date="2020-06" db="EMBL/GenBank/DDBJ databases">
        <title>Draft genomic sequecing of Geomonas sp. Red745.</title>
        <authorList>
            <person name="Itoh H."/>
            <person name="Xu Z.X."/>
            <person name="Ushijima N."/>
            <person name="Masuda Y."/>
            <person name="Shiratori Y."/>
            <person name="Senoo K."/>
        </authorList>
    </citation>
    <scope>NUCLEOTIDE SEQUENCE [LARGE SCALE GENOMIC DNA]</scope>
    <source>
        <strain evidence="5">Red745</strain>
    </source>
</reference>
<name>A0A6V8N969_9BACT</name>
<dbReference type="InterPro" id="IPR038718">
    <property type="entry name" value="SNF2-like_sf"/>
</dbReference>
<dbReference type="GO" id="GO:0004386">
    <property type="term" value="F:helicase activity"/>
    <property type="evidence" value="ECO:0007669"/>
    <property type="project" value="UniProtKB-KW"/>
</dbReference>
<dbReference type="RefSeq" id="WP_183361715.1">
    <property type="nucleotide sequence ID" value="NZ_BLXZ01000005.1"/>
</dbReference>
<keyword evidence="1" id="KW-0378">Hydrolase</keyword>
<feature type="domain" description="Helicase ATP-binding" evidence="2">
    <location>
        <begin position="938"/>
        <end position="1094"/>
    </location>
</feature>
<dbReference type="Gene3D" id="3.40.50.10810">
    <property type="entry name" value="Tandem AAA-ATPase domain"/>
    <property type="match status" value="1"/>
</dbReference>
<keyword evidence="4" id="KW-0067">ATP-binding</keyword>